<accession>A0ABP0JRW9</accession>
<comment type="caution">
    <text evidence="1">The sequence shown here is derived from an EMBL/GenBank/DDBJ whole genome shotgun (WGS) entry which is preliminary data.</text>
</comment>
<evidence type="ECO:0000313" key="2">
    <source>
        <dbReference type="Proteomes" id="UP001642484"/>
    </source>
</evidence>
<sequence>MEDDNPSLTEEVLTPGQRALYDLCKQDLFSSCLAYEQGWNRVQGQQFLVDLKRMENVLHKILAAPGTSPTLPINVYVIGQALTSRLTNPGNLCYGNAAFRCWSWAGAHAEDQILAWGRTHDAVRTFLASNEQVSLLDLETLRPIWQHFHADQQEDVGDFVGHLTSFAGSTFYGGKFFH</sequence>
<evidence type="ECO:0000313" key="1">
    <source>
        <dbReference type="EMBL" id="CAK9017201.1"/>
    </source>
</evidence>
<name>A0ABP0JRW9_9DINO</name>
<dbReference type="Proteomes" id="UP001642484">
    <property type="component" value="Unassembled WGS sequence"/>
</dbReference>
<organism evidence="1 2">
    <name type="scientific">Durusdinium trenchii</name>
    <dbReference type="NCBI Taxonomy" id="1381693"/>
    <lineage>
        <taxon>Eukaryota</taxon>
        <taxon>Sar</taxon>
        <taxon>Alveolata</taxon>
        <taxon>Dinophyceae</taxon>
        <taxon>Suessiales</taxon>
        <taxon>Symbiodiniaceae</taxon>
        <taxon>Durusdinium</taxon>
    </lineage>
</organism>
<keyword evidence="2" id="KW-1185">Reference proteome</keyword>
<dbReference type="EMBL" id="CAXAMN010006313">
    <property type="protein sequence ID" value="CAK9017201.1"/>
    <property type="molecule type" value="Genomic_DNA"/>
</dbReference>
<reference evidence="1 2" key="1">
    <citation type="submission" date="2024-02" db="EMBL/GenBank/DDBJ databases">
        <authorList>
            <person name="Chen Y."/>
            <person name="Shah S."/>
            <person name="Dougan E. K."/>
            <person name="Thang M."/>
            <person name="Chan C."/>
        </authorList>
    </citation>
    <scope>NUCLEOTIDE SEQUENCE [LARGE SCALE GENOMIC DNA]</scope>
</reference>
<protein>
    <submittedName>
        <fullName evidence="1">Uncharacterized protein</fullName>
    </submittedName>
</protein>
<gene>
    <name evidence="1" type="ORF">CCMP2556_LOCUS12781</name>
</gene>
<feature type="non-terminal residue" evidence="1">
    <location>
        <position position="178"/>
    </location>
</feature>
<proteinExistence type="predicted"/>